<keyword evidence="5" id="KW-1185">Reference proteome</keyword>
<dbReference type="SUPFAM" id="SSF88713">
    <property type="entry name" value="Glycoside hydrolase/deacetylase"/>
    <property type="match status" value="1"/>
</dbReference>
<evidence type="ECO:0000256" key="1">
    <source>
        <dbReference type="SAM" id="MobiDB-lite"/>
    </source>
</evidence>
<dbReference type="Gene3D" id="3.20.20.370">
    <property type="entry name" value="Glycoside hydrolase/deacetylase"/>
    <property type="match status" value="1"/>
</dbReference>
<evidence type="ECO:0000313" key="5">
    <source>
        <dbReference type="Proteomes" id="UP000189443"/>
    </source>
</evidence>
<sequence length="279" mass="29654">MREGFGFPAGPAAYAVAPVLVTAALAHIGPAATWLPKLRRRRFPGLAGQGRPGHVALTFDDGPDPASTPRFLDVLDGLGVRATFFVLGENVVRHPEPALELARRGHELAVHGWAHDRPWLPSPARDARELRRAVHAVGEVAGCVPRWYRPPYGILTSGRWAAARRAGLRPVLWTAWGKDWRPDATPASVRATVAADLCGGGTVLLHDTDHASAPGSWRAALGALPGIVRDCREAGLAVGPLSEHEVNGAEERGLDRAEGAGQRGTSDATPSDTLPRASR</sequence>
<feature type="compositionally biased region" description="Polar residues" evidence="1">
    <location>
        <begin position="263"/>
        <end position="272"/>
    </location>
</feature>
<feature type="transmembrane region" description="Helical" evidence="2">
    <location>
        <begin position="12"/>
        <end position="35"/>
    </location>
</feature>
<dbReference type="PANTHER" id="PTHR10587">
    <property type="entry name" value="GLYCOSYL TRANSFERASE-RELATED"/>
    <property type="match status" value="1"/>
</dbReference>
<dbReference type="Proteomes" id="UP000189443">
    <property type="component" value="Chromosome"/>
</dbReference>
<dbReference type="OrthoDB" id="9763050at2"/>
<dbReference type="KEGG" id="spac:B1H29_32260"/>
<gene>
    <name evidence="4" type="ORF">B1H29_32260</name>
</gene>
<dbReference type="RefSeq" id="WP_079160575.1">
    <property type="nucleotide sequence ID" value="NZ_CP019724.1"/>
</dbReference>
<feature type="region of interest" description="Disordered" evidence="1">
    <location>
        <begin position="242"/>
        <end position="279"/>
    </location>
</feature>
<feature type="compositionally biased region" description="Basic and acidic residues" evidence="1">
    <location>
        <begin position="242"/>
        <end position="258"/>
    </location>
</feature>
<dbReference type="InterPro" id="IPR050248">
    <property type="entry name" value="Polysacc_deacetylase_ArnD"/>
</dbReference>
<keyword evidence="2" id="KW-0812">Transmembrane</keyword>
<dbReference type="CDD" id="cd10959">
    <property type="entry name" value="CE4_NodB_like_3"/>
    <property type="match status" value="1"/>
</dbReference>
<evidence type="ECO:0000313" key="4">
    <source>
        <dbReference type="EMBL" id="AQS70943.1"/>
    </source>
</evidence>
<accession>A0A1S6JGR0</accession>
<dbReference type="PANTHER" id="PTHR10587:SF137">
    <property type="entry name" value="4-DEOXY-4-FORMAMIDO-L-ARABINOSE-PHOSPHOUNDECAPRENOL DEFORMYLASE ARND-RELATED"/>
    <property type="match status" value="1"/>
</dbReference>
<organism evidence="4 5">
    <name type="scientific">Streptomyces pactum</name>
    <dbReference type="NCBI Taxonomy" id="68249"/>
    <lineage>
        <taxon>Bacteria</taxon>
        <taxon>Bacillati</taxon>
        <taxon>Actinomycetota</taxon>
        <taxon>Actinomycetes</taxon>
        <taxon>Kitasatosporales</taxon>
        <taxon>Streptomycetaceae</taxon>
        <taxon>Streptomyces</taxon>
    </lineage>
</organism>
<evidence type="ECO:0000256" key="2">
    <source>
        <dbReference type="SAM" id="Phobius"/>
    </source>
</evidence>
<dbReference type="EMBL" id="CP019724">
    <property type="protein sequence ID" value="AQS70943.1"/>
    <property type="molecule type" value="Genomic_DNA"/>
</dbReference>
<keyword evidence="2" id="KW-1133">Transmembrane helix</keyword>
<keyword evidence="2" id="KW-0472">Membrane</keyword>
<dbReference type="AlphaFoldDB" id="A0A1S6JGR0"/>
<evidence type="ECO:0000259" key="3">
    <source>
        <dbReference type="PROSITE" id="PS51677"/>
    </source>
</evidence>
<feature type="domain" description="NodB homology" evidence="3">
    <location>
        <begin position="53"/>
        <end position="239"/>
    </location>
</feature>
<dbReference type="Pfam" id="PF01522">
    <property type="entry name" value="Polysacc_deac_1"/>
    <property type="match status" value="1"/>
</dbReference>
<dbReference type="PROSITE" id="PS51677">
    <property type="entry name" value="NODB"/>
    <property type="match status" value="1"/>
</dbReference>
<reference evidence="4 5" key="1">
    <citation type="submission" date="2017-02" db="EMBL/GenBank/DDBJ databases">
        <title>Streptomyces pactum ACT12 Genome sequencing and assembly.</title>
        <authorList>
            <person name="Xue Q."/>
            <person name="Yan X."/>
            <person name="Jia L."/>
            <person name="Yan H."/>
        </authorList>
    </citation>
    <scope>NUCLEOTIDE SEQUENCE [LARGE SCALE GENOMIC DNA]</scope>
    <source>
        <strain evidence="4 5">ACT12</strain>
    </source>
</reference>
<protein>
    <submittedName>
        <fullName evidence="4">Polysaccharide deacetylase family protein</fullName>
    </submittedName>
</protein>
<proteinExistence type="predicted"/>
<dbReference type="InterPro" id="IPR002509">
    <property type="entry name" value="NODB_dom"/>
</dbReference>
<name>A0A1S6JGR0_9ACTN</name>
<dbReference type="GO" id="GO:0016810">
    <property type="term" value="F:hydrolase activity, acting on carbon-nitrogen (but not peptide) bonds"/>
    <property type="evidence" value="ECO:0007669"/>
    <property type="project" value="InterPro"/>
</dbReference>
<dbReference type="GO" id="GO:0005975">
    <property type="term" value="P:carbohydrate metabolic process"/>
    <property type="evidence" value="ECO:0007669"/>
    <property type="project" value="InterPro"/>
</dbReference>
<dbReference type="InterPro" id="IPR011330">
    <property type="entry name" value="Glyco_hydro/deAcase_b/a-brl"/>
</dbReference>